<dbReference type="AlphaFoldDB" id="A0A0V0Q9I6"/>
<dbReference type="EMBL" id="LDAU01000232">
    <property type="protein sequence ID" value="KRW98692.1"/>
    <property type="molecule type" value="Genomic_DNA"/>
</dbReference>
<proteinExistence type="predicted"/>
<evidence type="ECO:0000313" key="1">
    <source>
        <dbReference type="EMBL" id="KRW98692.1"/>
    </source>
</evidence>
<sequence>MDILKTFLPDVNLNEQKSSNILHNQPINPPMLQNTQTEQQTDIICIEKKPSIYTLQQILQKIIQVNQKQQQQQKNQYDEPKNYIEQIHIDLSFQDLSTAITQKYIDNQFSLKFDPTAEKSPNILANQQDVDLENIIIVKPLKKITYKKLLTDIINQINKLNDNQLLLKTKHIGINLSGWGEFPNTNYDDNTLGYKNPYITQISLDHILNTLLQFKGLKKCDLNLSSFGIIGDYETKKFYTHNHVIKLCQFLYQNPDLEEFSLSARSYQANFDQFGTLLFIKELSRLKSLNHLVLKLDYFSHLTVFHFQEIIYLIEQNKMLQNVLISCSQSAVYDLKEQTNNKQAYDNYLIIQKKFFQNLMKNEVIRSVKLCDQIVVSEKLQFQNKLNAFEQLIQIRKRNINIFPYIQKQPQIGKIFRKEIICDMLQLF</sequence>
<evidence type="ECO:0000313" key="2">
    <source>
        <dbReference type="Proteomes" id="UP000054937"/>
    </source>
</evidence>
<dbReference type="InParanoid" id="A0A0V0Q9I6"/>
<accession>A0A0V0Q9I6</accession>
<organism evidence="1 2">
    <name type="scientific">Pseudocohnilembus persalinus</name>
    <name type="common">Ciliate</name>
    <dbReference type="NCBI Taxonomy" id="266149"/>
    <lineage>
        <taxon>Eukaryota</taxon>
        <taxon>Sar</taxon>
        <taxon>Alveolata</taxon>
        <taxon>Ciliophora</taxon>
        <taxon>Intramacronucleata</taxon>
        <taxon>Oligohymenophorea</taxon>
        <taxon>Scuticociliatia</taxon>
        <taxon>Philasterida</taxon>
        <taxon>Pseudocohnilembidae</taxon>
        <taxon>Pseudocohnilembus</taxon>
    </lineage>
</organism>
<dbReference type="Proteomes" id="UP000054937">
    <property type="component" value="Unassembled WGS sequence"/>
</dbReference>
<gene>
    <name evidence="1" type="ORF">PPERSA_00280</name>
</gene>
<comment type="caution">
    <text evidence="1">The sequence shown here is derived from an EMBL/GenBank/DDBJ whole genome shotgun (WGS) entry which is preliminary data.</text>
</comment>
<reference evidence="1 2" key="1">
    <citation type="journal article" date="2015" name="Sci. Rep.">
        <title>Genome of the facultative scuticociliatosis pathogen Pseudocohnilembus persalinus provides insight into its virulence through horizontal gene transfer.</title>
        <authorList>
            <person name="Xiong J."/>
            <person name="Wang G."/>
            <person name="Cheng J."/>
            <person name="Tian M."/>
            <person name="Pan X."/>
            <person name="Warren A."/>
            <person name="Jiang C."/>
            <person name="Yuan D."/>
            <person name="Miao W."/>
        </authorList>
    </citation>
    <scope>NUCLEOTIDE SEQUENCE [LARGE SCALE GENOMIC DNA]</scope>
    <source>
        <strain evidence="1">36N120E</strain>
    </source>
</reference>
<name>A0A0V0Q9I6_PSEPJ</name>
<protein>
    <submittedName>
        <fullName evidence="1">Uncharacterized protein</fullName>
    </submittedName>
</protein>
<keyword evidence="2" id="KW-1185">Reference proteome</keyword>